<protein>
    <submittedName>
        <fullName evidence="2">Uncharacterized protein</fullName>
    </submittedName>
</protein>
<accession>A0ABU0JWX7</accession>
<dbReference type="Proteomes" id="UP001224418">
    <property type="component" value="Unassembled WGS sequence"/>
</dbReference>
<keyword evidence="1" id="KW-0472">Membrane</keyword>
<dbReference type="EMBL" id="JAUSWN010000024">
    <property type="protein sequence ID" value="MDQ0480624.1"/>
    <property type="molecule type" value="Genomic_DNA"/>
</dbReference>
<evidence type="ECO:0000256" key="1">
    <source>
        <dbReference type="SAM" id="Phobius"/>
    </source>
</evidence>
<keyword evidence="1" id="KW-0812">Transmembrane</keyword>
<dbReference type="RefSeq" id="WP_111940956.1">
    <property type="nucleotide sequence ID" value="NZ_BAAACJ010000042.1"/>
</dbReference>
<evidence type="ECO:0000313" key="2">
    <source>
        <dbReference type="EMBL" id="MDQ0480624.1"/>
    </source>
</evidence>
<feature type="transmembrane region" description="Helical" evidence="1">
    <location>
        <begin position="6"/>
        <end position="21"/>
    </location>
</feature>
<comment type="caution">
    <text evidence="2">The sequence shown here is derived from an EMBL/GenBank/DDBJ whole genome shotgun (WGS) entry which is preliminary data.</text>
</comment>
<sequence length="213" mass="25466">MTYIYLIELICIFLGIYLGILKNKKFTSSKLKFWYSLSFSFIFISFLMRLYMFLVPKIQYLYLFKHIYYLNYIGFFMGSLISTFIFLRSNKLKFNYIKYILLIGCIAYAMYIFVNSIDIILCGSYGYFMMFENKYYFMIFEFIFNAIMLFLGIYIISNRFKDKLGGVLVLFTTTLGIISLILQKDNLSIIMNTITQLMWIVTMNYSIITFKKN</sequence>
<keyword evidence="1" id="KW-1133">Transmembrane helix</keyword>
<feature type="transmembrane region" description="Helical" evidence="1">
    <location>
        <begin position="164"/>
        <end position="183"/>
    </location>
</feature>
<organism evidence="2 3">
    <name type="scientific">Hathewaya limosa</name>
    <name type="common">Clostridium limosum</name>
    <dbReference type="NCBI Taxonomy" id="1536"/>
    <lineage>
        <taxon>Bacteria</taxon>
        <taxon>Bacillati</taxon>
        <taxon>Bacillota</taxon>
        <taxon>Clostridia</taxon>
        <taxon>Eubacteriales</taxon>
        <taxon>Clostridiaceae</taxon>
        <taxon>Hathewaya</taxon>
    </lineage>
</organism>
<feature type="transmembrane region" description="Helical" evidence="1">
    <location>
        <begin position="189"/>
        <end position="208"/>
    </location>
</feature>
<evidence type="ECO:0000313" key="3">
    <source>
        <dbReference type="Proteomes" id="UP001224418"/>
    </source>
</evidence>
<feature type="transmembrane region" description="Helical" evidence="1">
    <location>
        <begin position="33"/>
        <end position="54"/>
    </location>
</feature>
<feature type="transmembrane region" description="Helical" evidence="1">
    <location>
        <begin position="135"/>
        <end position="157"/>
    </location>
</feature>
<keyword evidence="3" id="KW-1185">Reference proteome</keyword>
<feature type="transmembrane region" description="Helical" evidence="1">
    <location>
        <begin position="66"/>
        <end position="87"/>
    </location>
</feature>
<gene>
    <name evidence="2" type="ORF">QOZ93_002373</name>
</gene>
<name>A0ABU0JWX7_HATLI</name>
<feature type="transmembrane region" description="Helical" evidence="1">
    <location>
        <begin position="99"/>
        <end position="129"/>
    </location>
</feature>
<reference evidence="2 3" key="1">
    <citation type="submission" date="2023-07" db="EMBL/GenBank/DDBJ databases">
        <title>Genomic Encyclopedia of Type Strains, Phase IV (KMG-IV): sequencing the most valuable type-strain genomes for metagenomic binning, comparative biology and taxonomic classification.</title>
        <authorList>
            <person name="Goeker M."/>
        </authorList>
    </citation>
    <scope>NUCLEOTIDE SEQUENCE [LARGE SCALE GENOMIC DNA]</scope>
    <source>
        <strain evidence="2 3">DSM 1400</strain>
    </source>
</reference>
<proteinExistence type="predicted"/>